<evidence type="ECO:0000256" key="2">
    <source>
        <dbReference type="SAM" id="Phobius"/>
    </source>
</evidence>
<feature type="transmembrane region" description="Helical" evidence="2">
    <location>
        <begin position="102"/>
        <end position="120"/>
    </location>
</feature>
<dbReference type="EMBL" id="QGNA01000001">
    <property type="protein sequence ID" value="PWS38468.1"/>
    <property type="molecule type" value="Genomic_DNA"/>
</dbReference>
<evidence type="ECO:0000313" key="3">
    <source>
        <dbReference type="EMBL" id="PWS38468.1"/>
    </source>
</evidence>
<feature type="compositionally biased region" description="Basic and acidic residues" evidence="1">
    <location>
        <begin position="1"/>
        <end position="18"/>
    </location>
</feature>
<gene>
    <name evidence="3" type="ORF">DFH01_04080</name>
</gene>
<protein>
    <submittedName>
        <fullName evidence="3">Uncharacterized protein</fullName>
    </submittedName>
</protein>
<sequence length="121" mass="12418">MARRNELPRHDDPTEIDPRPQPAAQRGPGATAAQLKQDITAGAAGDKVAVFDPGVANLGTGAEAAGTPTSPEMLQRDREMQRMADAPHGDPGRRMGLGKGPMLAAALAALVALGIAFAMLG</sequence>
<keyword evidence="4" id="KW-1185">Reference proteome</keyword>
<reference evidence="4" key="1">
    <citation type="submission" date="2018-05" db="EMBL/GenBank/DDBJ databases">
        <authorList>
            <person name="Du Z."/>
            <person name="Wang X."/>
        </authorList>
    </citation>
    <scope>NUCLEOTIDE SEQUENCE [LARGE SCALE GENOMIC DNA]</scope>
    <source>
        <strain evidence="4">CQN31</strain>
    </source>
</reference>
<keyword evidence="2" id="KW-0472">Membrane</keyword>
<dbReference type="RefSeq" id="WP_109869089.1">
    <property type="nucleotide sequence ID" value="NZ_QGNA01000001.1"/>
</dbReference>
<accession>A0A317FLN1</accession>
<feature type="region of interest" description="Disordered" evidence="1">
    <location>
        <begin position="53"/>
        <end position="72"/>
    </location>
</feature>
<organism evidence="3 4">
    <name type="scientific">Falsiroseomonas bella</name>
    <dbReference type="NCBI Taxonomy" id="2184016"/>
    <lineage>
        <taxon>Bacteria</taxon>
        <taxon>Pseudomonadati</taxon>
        <taxon>Pseudomonadota</taxon>
        <taxon>Alphaproteobacteria</taxon>
        <taxon>Acetobacterales</taxon>
        <taxon>Roseomonadaceae</taxon>
        <taxon>Falsiroseomonas</taxon>
    </lineage>
</organism>
<feature type="region of interest" description="Disordered" evidence="1">
    <location>
        <begin position="1"/>
        <end position="34"/>
    </location>
</feature>
<dbReference type="Proteomes" id="UP000245765">
    <property type="component" value="Unassembled WGS sequence"/>
</dbReference>
<dbReference type="AlphaFoldDB" id="A0A317FLN1"/>
<keyword evidence="2" id="KW-1133">Transmembrane helix</keyword>
<keyword evidence="2" id="KW-0812">Transmembrane</keyword>
<evidence type="ECO:0000256" key="1">
    <source>
        <dbReference type="SAM" id="MobiDB-lite"/>
    </source>
</evidence>
<evidence type="ECO:0000313" key="4">
    <source>
        <dbReference type="Proteomes" id="UP000245765"/>
    </source>
</evidence>
<proteinExistence type="predicted"/>
<comment type="caution">
    <text evidence="3">The sequence shown here is derived from an EMBL/GenBank/DDBJ whole genome shotgun (WGS) entry which is preliminary data.</text>
</comment>
<name>A0A317FLN1_9PROT</name>
<dbReference type="OrthoDB" id="7306245at2"/>